<dbReference type="InterPro" id="IPR028994">
    <property type="entry name" value="Integrin_alpha_N"/>
</dbReference>
<dbReference type="Proteomes" id="UP000199340">
    <property type="component" value="Unassembled WGS sequence"/>
</dbReference>
<dbReference type="InterPro" id="IPR013517">
    <property type="entry name" value="FG-GAP"/>
</dbReference>
<feature type="signal peptide" evidence="2">
    <location>
        <begin position="1"/>
        <end position="20"/>
    </location>
</feature>
<dbReference type="SUPFAM" id="SSF69318">
    <property type="entry name" value="Integrin alpha N-terminal domain"/>
    <property type="match status" value="1"/>
</dbReference>
<sequence>MSRIWAGLCCAALMAGAAQARDITEARFADPTTHYPHGILGDKVEYSAMLLRLSDGSSFRIGFAPGTRLFEDIAPRLWDVSGDGAPEVVVIETDPPQGAQLSIYGLNADGMPAKLTSTPHIGRTNRWLSPIGAADLDGDGAIEIAYIDRPHLAKTLRIWRYDNGKLRHVADLEGLTNHKIGWDFIPGGIRDCGQGPEIVTADGAWARIMATTYRDGQFSSRAIGSYTGPADLDAALNCG</sequence>
<dbReference type="Pfam" id="PF13517">
    <property type="entry name" value="FG-GAP_3"/>
    <property type="match status" value="1"/>
</dbReference>
<name>A0A1G8I9V4_9RHOB</name>
<evidence type="ECO:0000313" key="4">
    <source>
        <dbReference type="Proteomes" id="UP000199340"/>
    </source>
</evidence>
<keyword evidence="1 2" id="KW-0732">Signal</keyword>
<protein>
    <recommendedName>
        <fullName evidence="5">Repeat domain-containing protein</fullName>
    </recommendedName>
</protein>
<gene>
    <name evidence="3" type="ORF">SAMN05421850_101833</name>
</gene>
<evidence type="ECO:0008006" key="5">
    <source>
        <dbReference type="Google" id="ProtNLM"/>
    </source>
</evidence>
<evidence type="ECO:0000313" key="3">
    <source>
        <dbReference type="EMBL" id="SDI15755.1"/>
    </source>
</evidence>
<evidence type="ECO:0000256" key="2">
    <source>
        <dbReference type="SAM" id="SignalP"/>
    </source>
</evidence>
<dbReference type="AlphaFoldDB" id="A0A1G8I9V4"/>
<dbReference type="EMBL" id="FNEB01000001">
    <property type="protein sequence ID" value="SDI15755.1"/>
    <property type="molecule type" value="Genomic_DNA"/>
</dbReference>
<dbReference type="STRING" id="490829.SAMN05421850_101833"/>
<keyword evidence="4" id="KW-1185">Reference proteome</keyword>
<dbReference type="RefSeq" id="WP_245723271.1">
    <property type="nucleotide sequence ID" value="NZ_FNEB01000001.1"/>
</dbReference>
<accession>A0A1G8I9V4</accession>
<feature type="chain" id="PRO_5011483965" description="Repeat domain-containing protein" evidence="2">
    <location>
        <begin position="21"/>
        <end position="239"/>
    </location>
</feature>
<reference evidence="3 4" key="1">
    <citation type="submission" date="2016-10" db="EMBL/GenBank/DDBJ databases">
        <authorList>
            <person name="de Groot N.N."/>
        </authorList>
    </citation>
    <scope>NUCLEOTIDE SEQUENCE [LARGE SCALE GENOMIC DNA]</scope>
    <source>
        <strain evidence="3 4">DSM 28010</strain>
    </source>
</reference>
<proteinExistence type="predicted"/>
<organism evidence="3 4">
    <name type="scientific">Lutimaribacter saemankumensis</name>
    <dbReference type="NCBI Taxonomy" id="490829"/>
    <lineage>
        <taxon>Bacteria</taxon>
        <taxon>Pseudomonadati</taxon>
        <taxon>Pseudomonadota</taxon>
        <taxon>Alphaproteobacteria</taxon>
        <taxon>Rhodobacterales</taxon>
        <taxon>Roseobacteraceae</taxon>
        <taxon>Lutimaribacter</taxon>
    </lineage>
</organism>
<evidence type="ECO:0000256" key="1">
    <source>
        <dbReference type="ARBA" id="ARBA00022729"/>
    </source>
</evidence>